<dbReference type="GO" id="GO:0003677">
    <property type="term" value="F:DNA binding"/>
    <property type="evidence" value="ECO:0007669"/>
    <property type="project" value="InterPro"/>
</dbReference>
<dbReference type="SUPFAM" id="SSF52540">
    <property type="entry name" value="P-loop containing nucleoside triphosphate hydrolases"/>
    <property type="match status" value="1"/>
</dbReference>
<dbReference type="GO" id="GO:0005737">
    <property type="term" value="C:cytoplasm"/>
    <property type="evidence" value="ECO:0007669"/>
    <property type="project" value="TreeGrafter"/>
</dbReference>
<dbReference type="AlphaFoldDB" id="A0A9X2VUZ6"/>
<keyword evidence="5" id="KW-1185">Reference proteome</keyword>
<feature type="domain" description="HTH luxR-type" evidence="3">
    <location>
        <begin position="853"/>
        <end position="921"/>
    </location>
</feature>
<evidence type="ECO:0000313" key="4">
    <source>
        <dbReference type="EMBL" id="MCS7483146.1"/>
    </source>
</evidence>
<dbReference type="Pfam" id="PF00196">
    <property type="entry name" value="GerE"/>
    <property type="match status" value="1"/>
</dbReference>
<dbReference type="CDD" id="cd06170">
    <property type="entry name" value="LuxR_C_like"/>
    <property type="match status" value="1"/>
</dbReference>
<sequence>MNGGGRITLISGPAGSGKTTLLEIAAKAAGEAGFRVLRTSGRSSTPRSEFGAVRRIFRASSTDAQGRRAMMEAIWSTRHRTDAVGTSAESPEADVPFKVLHALHRSMETLAMVSPVAIVIDDLHLVDMSSTRWLLHLARRVAGMPVVVLAAVADDVDHETTTLLSELQSVPNCQVVQVQPLGREAVTRVVARYLHAEPEAEFTTTCHEVSGGNPLVLRETLRALASRSVLPSAKNVDVALEMGVQARCEWVLDVLRAQSGEVIQLAQVLAVLGSGTELSVAADVGSVGTTVASRSVMALDQLGVLVPGTLEFAHSELAEAVVRDMAASQRVRVHQRAARSLGDRGAPVEVVASHLLAAGPPEQPEMVAVLREASSNAVERGAPDLAVAYLRHALTGRWDNDLHIALLTALILVERSFDPWSAWEHLVRLLRLMATPLQRARTAVGLFPLVAGTGTAELVELLEDSLRQLDEVTAGGEPENDELRTRLLGHVICVAMGDLDGMTRLKPRIDALDEPSRSDTPGQCALVAVHAFLAALGGEWEAASAVELATRAMRDDLLLRDELLHPMFLSALAVLQLAEQFDLVTASYDLGICKARAHNQPMTLMVLRGARFQRGNVPGALVDAQAVLKASSDGHRVGDPLLSVATAVGCLGELGRWHEASRLLDALSSASSANSYLWGPILAARAQVYEGLGDHRAALEQLLSCGRLLSSWNIHNEAYLPWRGRAALLHHRLGERAEAQRLAEEALKSAQRWGSDGAVGSALRVLGVVEGGAKGLVLLRRAVSHGERSPVRLELAKALVELGCAQHAADDDEVARKTLRRGLDLATQCGAVVLAARARLELIAAGGRPRRTRLSGAKALTPAETQVVSLAARGISNDEIAHSLFVTQRTVEFHLTNSYRKLGLSERSQLIDVVEPAERRGVVEARPHDRRDGP</sequence>
<dbReference type="SMART" id="SM00421">
    <property type="entry name" value="HTH_LUXR"/>
    <property type="match status" value="1"/>
</dbReference>
<dbReference type="InterPro" id="IPR036388">
    <property type="entry name" value="WH-like_DNA-bd_sf"/>
</dbReference>
<evidence type="ECO:0000256" key="1">
    <source>
        <dbReference type="ARBA" id="ARBA00022741"/>
    </source>
</evidence>
<dbReference type="SMART" id="SM00382">
    <property type="entry name" value="AAA"/>
    <property type="match status" value="1"/>
</dbReference>
<dbReference type="GO" id="GO:0006355">
    <property type="term" value="P:regulation of DNA-templated transcription"/>
    <property type="evidence" value="ECO:0007669"/>
    <property type="project" value="InterPro"/>
</dbReference>
<dbReference type="InterPro" id="IPR000792">
    <property type="entry name" value="Tscrpt_reg_LuxR_C"/>
</dbReference>
<reference evidence="4" key="1">
    <citation type="submission" date="2022-08" db="EMBL/GenBank/DDBJ databases">
        <authorList>
            <person name="Tistechok S."/>
            <person name="Samborskyy M."/>
            <person name="Roman I."/>
        </authorList>
    </citation>
    <scope>NUCLEOTIDE SEQUENCE</scope>
    <source>
        <strain evidence="4">DSM 103496</strain>
    </source>
</reference>
<comment type="caution">
    <text evidence="4">The sequence shown here is derived from an EMBL/GenBank/DDBJ whole genome shotgun (WGS) entry which is preliminary data.</text>
</comment>
<dbReference type="Gene3D" id="1.10.10.10">
    <property type="entry name" value="Winged helix-like DNA-binding domain superfamily/Winged helix DNA-binding domain"/>
    <property type="match status" value="1"/>
</dbReference>
<accession>A0A9X2VUZ6</accession>
<dbReference type="SUPFAM" id="SSF46894">
    <property type="entry name" value="C-terminal effector domain of the bipartite response regulators"/>
    <property type="match status" value="1"/>
</dbReference>
<evidence type="ECO:0000313" key="5">
    <source>
        <dbReference type="Proteomes" id="UP001141259"/>
    </source>
</evidence>
<name>A0A9X2VUZ6_9PSEU</name>
<proteinExistence type="predicted"/>
<dbReference type="PANTHER" id="PTHR16305:SF35">
    <property type="entry name" value="TRANSCRIPTIONAL ACTIVATOR DOMAIN"/>
    <property type="match status" value="1"/>
</dbReference>
<dbReference type="GO" id="GO:0005524">
    <property type="term" value="F:ATP binding"/>
    <property type="evidence" value="ECO:0007669"/>
    <property type="project" value="UniProtKB-KW"/>
</dbReference>
<dbReference type="PROSITE" id="PS50043">
    <property type="entry name" value="HTH_LUXR_2"/>
    <property type="match status" value="1"/>
</dbReference>
<dbReference type="Pfam" id="PF13191">
    <property type="entry name" value="AAA_16"/>
    <property type="match status" value="1"/>
</dbReference>
<dbReference type="InterPro" id="IPR011990">
    <property type="entry name" value="TPR-like_helical_dom_sf"/>
</dbReference>
<dbReference type="InterPro" id="IPR016032">
    <property type="entry name" value="Sig_transdc_resp-reg_C-effctor"/>
</dbReference>
<protein>
    <submittedName>
        <fullName evidence="4">AAA family ATPase</fullName>
    </submittedName>
</protein>
<dbReference type="PANTHER" id="PTHR16305">
    <property type="entry name" value="TESTICULAR SOLUBLE ADENYLYL CYCLASE"/>
    <property type="match status" value="1"/>
</dbReference>
<dbReference type="RefSeq" id="WP_259628606.1">
    <property type="nucleotide sequence ID" value="NZ_JANYMP010000029.1"/>
</dbReference>
<evidence type="ECO:0000256" key="2">
    <source>
        <dbReference type="ARBA" id="ARBA00022840"/>
    </source>
</evidence>
<evidence type="ECO:0000259" key="3">
    <source>
        <dbReference type="PROSITE" id="PS50043"/>
    </source>
</evidence>
<dbReference type="InterPro" id="IPR003593">
    <property type="entry name" value="AAA+_ATPase"/>
</dbReference>
<dbReference type="Gene3D" id="1.25.40.10">
    <property type="entry name" value="Tetratricopeptide repeat domain"/>
    <property type="match status" value="1"/>
</dbReference>
<dbReference type="PRINTS" id="PR00038">
    <property type="entry name" value="HTHLUXR"/>
</dbReference>
<dbReference type="Gene3D" id="3.40.50.300">
    <property type="entry name" value="P-loop containing nucleotide triphosphate hydrolases"/>
    <property type="match status" value="1"/>
</dbReference>
<keyword evidence="1" id="KW-0547">Nucleotide-binding</keyword>
<dbReference type="InterPro" id="IPR027417">
    <property type="entry name" value="P-loop_NTPase"/>
</dbReference>
<organism evidence="4 5">
    <name type="scientific">Umezawaea endophytica</name>
    <dbReference type="NCBI Taxonomy" id="1654476"/>
    <lineage>
        <taxon>Bacteria</taxon>
        <taxon>Bacillati</taxon>
        <taxon>Actinomycetota</taxon>
        <taxon>Actinomycetes</taxon>
        <taxon>Pseudonocardiales</taxon>
        <taxon>Pseudonocardiaceae</taxon>
        <taxon>Umezawaea</taxon>
    </lineage>
</organism>
<dbReference type="SUPFAM" id="SSF48452">
    <property type="entry name" value="TPR-like"/>
    <property type="match status" value="1"/>
</dbReference>
<dbReference type="Proteomes" id="UP001141259">
    <property type="component" value="Unassembled WGS sequence"/>
</dbReference>
<dbReference type="InterPro" id="IPR041664">
    <property type="entry name" value="AAA_16"/>
</dbReference>
<dbReference type="EMBL" id="JANYMP010000029">
    <property type="protein sequence ID" value="MCS7483146.1"/>
    <property type="molecule type" value="Genomic_DNA"/>
</dbReference>
<gene>
    <name evidence="4" type="ORF">NZH93_40415</name>
</gene>
<keyword evidence="2" id="KW-0067">ATP-binding</keyword>
<dbReference type="GO" id="GO:0004016">
    <property type="term" value="F:adenylate cyclase activity"/>
    <property type="evidence" value="ECO:0007669"/>
    <property type="project" value="TreeGrafter"/>
</dbReference>
<dbReference type="PROSITE" id="PS00622">
    <property type="entry name" value="HTH_LUXR_1"/>
    <property type="match status" value="1"/>
</dbReference>